<reference evidence="2" key="1">
    <citation type="submission" date="2023-10" db="EMBL/GenBank/DDBJ databases">
        <authorList>
            <person name="Chen Y."/>
            <person name="Shah S."/>
            <person name="Dougan E. K."/>
            <person name="Thang M."/>
            <person name="Chan C."/>
        </authorList>
    </citation>
    <scope>NUCLEOTIDE SEQUENCE [LARGE SCALE GENOMIC DNA]</scope>
</reference>
<feature type="non-terminal residue" evidence="2">
    <location>
        <position position="1"/>
    </location>
</feature>
<accession>A0ABN9Q1I9</accession>
<protein>
    <submittedName>
        <fullName evidence="2">Uncharacterized protein</fullName>
    </submittedName>
</protein>
<evidence type="ECO:0000313" key="3">
    <source>
        <dbReference type="Proteomes" id="UP001189429"/>
    </source>
</evidence>
<comment type="caution">
    <text evidence="2">The sequence shown here is derived from an EMBL/GenBank/DDBJ whole genome shotgun (WGS) entry which is preliminary data.</text>
</comment>
<evidence type="ECO:0000313" key="2">
    <source>
        <dbReference type="EMBL" id="CAK0798282.1"/>
    </source>
</evidence>
<sequence>RAPLRPPPAHARARRPRAVGEGHGRDMGKALSRDPARAAGWPEAACAPAACAVAPLQPVVPGACAVGGGSSGSQDLFVRRWQRRPGAELPAPQCGDLALREADEGVPAEVEINAEIEAEIAKRRPQTAEEARQCAGTPAGGHVLLEAAAATPGALGTTSAVSLSTGSCELVEDPALDKQALEIEAE</sequence>
<feature type="non-terminal residue" evidence="2">
    <location>
        <position position="186"/>
    </location>
</feature>
<name>A0ABN9Q1I9_9DINO</name>
<gene>
    <name evidence="2" type="ORF">PCOR1329_LOCUS7082</name>
</gene>
<dbReference type="Proteomes" id="UP001189429">
    <property type="component" value="Unassembled WGS sequence"/>
</dbReference>
<dbReference type="EMBL" id="CAUYUJ010001911">
    <property type="protein sequence ID" value="CAK0798282.1"/>
    <property type="molecule type" value="Genomic_DNA"/>
</dbReference>
<feature type="compositionally biased region" description="Basic and acidic residues" evidence="1">
    <location>
        <begin position="18"/>
        <end position="36"/>
    </location>
</feature>
<evidence type="ECO:0000256" key="1">
    <source>
        <dbReference type="SAM" id="MobiDB-lite"/>
    </source>
</evidence>
<keyword evidence="3" id="KW-1185">Reference proteome</keyword>
<organism evidence="2 3">
    <name type="scientific">Prorocentrum cordatum</name>
    <dbReference type="NCBI Taxonomy" id="2364126"/>
    <lineage>
        <taxon>Eukaryota</taxon>
        <taxon>Sar</taxon>
        <taxon>Alveolata</taxon>
        <taxon>Dinophyceae</taxon>
        <taxon>Prorocentrales</taxon>
        <taxon>Prorocentraceae</taxon>
        <taxon>Prorocentrum</taxon>
    </lineage>
</organism>
<feature type="region of interest" description="Disordered" evidence="1">
    <location>
        <begin position="1"/>
        <end position="39"/>
    </location>
</feature>
<proteinExistence type="predicted"/>